<evidence type="ECO:0000313" key="2">
    <source>
        <dbReference type="EMBL" id="JAT55006.1"/>
    </source>
</evidence>
<dbReference type="Pfam" id="PF07000">
    <property type="entry name" value="DUF1308"/>
    <property type="match status" value="1"/>
</dbReference>
<accession>A0A1D1YK54</accession>
<organism evidence="2">
    <name type="scientific">Anthurium amnicola</name>
    <dbReference type="NCBI Taxonomy" id="1678845"/>
    <lineage>
        <taxon>Eukaryota</taxon>
        <taxon>Viridiplantae</taxon>
        <taxon>Streptophyta</taxon>
        <taxon>Embryophyta</taxon>
        <taxon>Tracheophyta</taxon>
        <taxon>Spermatophyta</taxon>
        <taxon>Magnoliopsida</taxon>
        <taxon>Liliopsida</taxon>
        <taxon>Araceae</taxon>
        <taxon>Pothoideae</taxon>
        <taxon>Potheae</taxon>
        <taxon>Anthurium</taxon>
    </lineage>
</organism>
<feature type="domain" description="DUF1308" evidence="1">
    <location>
        <begin position="302"/>
        <end position="467"/>
    </location>
</feature>
<sequence length="484" mass="53207">QKTPLRRFRRDSRGIVATRRAGEEGMNDDSSPSAALELAKGRCVSLRDRVTRVLPPPKISDSCRRTLLRLVDAELRFLSRLSPSDVSLPFSLNVGYPESIVHILEQPPVTKVSRICKPVVPQPSTSSSPQRPVHVDIVCTFCQRPAWFLVSDRNPKYISWLGSRRNEGGLRARVERVVSAAHSTVSLKPESIVLFFSKGLGETISNQLVDELGATELVGQFLSPKFCAFEDLDRGWVKVVGPVSRAFEIKIGFDGCARGPIVKVAERRNVKYMDNVSSSNEFSQLIYTLKPDSDDISNEELINFDTTALIALVSGISNGGTNRLLKAAEIDVKAQFKGNYEFVMAQVTSELQSPILAELKNVIGGRKGIICQLVLSEFKELVSICGGTREKARADQLLRSLAVVSDSPSARVIGLPTTRKIALKNKVIFGTGDHWHAPTLTANIGFVRAISQTGISLLTIEHRPRALIGELCLCIIRVKYACST</sequence>
<proteinExistence type="predicted"/>
<feature type="non-terminal residue" evidence="2">
    <location>
        <position position="484"/>
    </location>
</feature>
<reference evidence="2" key="1">
    <citation type="submission" date="2015-07" db="EMBL/GenBank/DDBJ databases">
        <title>Transcriptome Assembly of Anthurium amnicola.</title>
        <authorList>
            <person name="Suzuki J."/>
        </authorList>
    </citation>
    <scope>NUCLEOTIDE SEQUENCE</scope>
</reference>
<dbReference type="PANTHER" id="PTHR13379:SF0">
    <property type="entry name" value="UPF0415 PROTEIN C7ORF25"/>
    <property type="match status" value="1"/>
</dbReference>
<dbReference type="AlphaFoldDB" id="A0A1D1YK54"/>
<dbReference type="EMBL" id="GDJX01012930">
    <property type="protein sequence ID" value="JAT55006.1"/>
    <property type="molecule type" value="Transcribed_RNA"/>
</dbReference>
<evidence type="ECO:0000259" key="1">
    <source>
        <dbReference type="Pfam" id="PF07000"/>
    </source>
</evidence>
<name>A0A1D1YK54_9ARAE</name>
<dbReference type="InterPro" id="IPR010733">
    <property type="entry name" value="DUF1308"/>
</dbReference>
<protein>
    <submittedName>
        <fullName evidence="2">UPF0415 protein C7orf25</fullName>
    </submittedName>
</protein>
<gene>
    <name evidence="2" type="primary">zgc:55781_2</name>
    <name evidence="2" type="ORF">g.115359</name>
</gene>
<feature type="non-terminal residue" evidence="2">
    <location>
        <position position="1"/>
    </location>
</feature>
<dbReference type="PANTHER" id="PTHR13379">
    <property type="entry name" value="UNCHARACTERIZED DUF1308"/>
    <property type="match status" value="1"/>
</dbReference>